<keyword evidence="2" id="KW-1185">Reference proteome</keyword>
<dbReference type="EMBL" id="BAABJP010000001">
    <property type="protein sequence ID" value="GAA5144965.1"/>
    <property type="molecule type" value="Genomic_DNA"/>
</dbReference>
<gene>
    <name evidence="1" type="ORF">GCM10023321_02120</name>
</gene>
<comment type="caution">
    <text evidence="1">The sequence shown here is derived from an EMBL/GenBank/DDBJ whole genome shotgun (WGS) entry which is preliminary data.</text>
</comment>
<organism evidence="1 2">
    <name type="scientific">Pseudonocardia eucalypti</name>
    <dbReference type="NCBI Taxonomy" id="648755"/>
    <lineage>
        <taxon>Bacteria</taxon>
        <taxon>Bacillati</taxon>
        <taxon>Actinomycetota</taxon>
        <taxon>Actinomycetes</taxon>
        <taxon>Pseudonocardiales</taxon>
        <taxon>Pseudonocardiaceae</taxon>
        <taxon>Pseudonocardia</taxon>
    </lineage>
</organism>
<accession>A0ABP9PDR2</accession>
<dbReference type="Proteomes" id="UP001428817">
    <property type="component" value="Unassembled WGS sequence"/>
</dbReference>
<sequence>MRNAIAGYRAVRCAEWSLWDEERYAHPISVASPRAERLCVGIRNAPIGGDYARRP</sequence>
<name>A0ABP9PDR2_9PSEU</name>
<proteinExistence type="predicted"/>
<evidence type="ECO:0000313" key="1">
    <source>
        <dbReference type="EMBL" id="GAA5144965.1"/>
    </source>
</evidence>
<protein>
    <submittedName>
        <fullName evidence="1">Uncharacterized protein</fullName>
    </submittedName>
</protein>
<reference evidence="2" key="1">
    <citation type="journal article" date="2019" name="Int. J. Syst. Evol. Microbiol.">
        <title>The Global Catalogue of Microorganisms (GCM) 10K type strain sequencing project: providing services to taxonomists for standard genome sequencing and annotation.</title>
        <authorList>
            <consortium name="The Broad Institute Genomics Platform"/>
            <consortium name="The Broad Institute Genome Sequencing Center for Infectious Disease"/>
            <person name="Wu L."/>
            <person name="Ma J."/>
        </authorList>
    </citation>
    <scope>NUCLEOTIDE SEQUENCE [LARGE SCALE GENOMIC DNA]</scope>
    <source>
        <strain evidence="2">JCM 18303</strain>
    </source>
</reference>
<evidence type="ECO:0000313" key="2">
    <source>
        <dbReference type="Proteomes" id="UP001428817"/>
    </source>
</evidence>